<dbReference type="InterPro" id="IPR008979">
    <property type="entry name" value="Galactose-bd-like_sf"/>
</dbReference>
<organism evidence="1 2">
    <name type="scientific">Malassezia sympodialis (strain ATCC 42132)</name>
    <name type="common">Atopic eczema-associated yeast</name>
    <dbReference type="NCBI Taxonomy" id="1230383"/>
    <lineage>
        <taxon>Eukaryota</taxon>
        <taxon>Fungi</taxon>
        <taxon>Dikarya</taxon>
        <taxon>Basidiomycota</taxon>
        <taxon>Ustilaginomycotina</taxon>
        <taxon>Malasseziomycetes</taxon>
        <taxon>Malasseziales</taxon>
        <taxon>Malasseziaceae</taxon>
        <taxon>Malassezia</taxon>
    </lineage>
</organism>
<accession>A0A1M8A6C8</accession>
<protein>
    <submittedName>
        <fullName evidence="1">Uncharacterized protein</fullName>
    </submittedName>
</protein>
<gene>
    <name evidence="1" type="ORF">MSYG_2358</name>
</gene>
<dbReference type="AlphaFoldDB" id="A0A1M8A6C8"/>
<dbReference type="SUPFAM" id="SSF49785">
    <property type="entry name" value="Galactose-binding domain-like"/>
    <property type="match status" value="1"/>
</dbReference>
<evidence type="ECO:0000313" key="2">
    <source>
        <dbReference type="Proteomes" id="UP000186303"/>
    </source>
</evidence>
<dbReference type="OMA" id="TCWTSDN"/>
<proteinExistence type="predicted"/>
<dbReference type="STRING" id="1230383.A0A1M8A6C8"/>
<keyword evidence="2" id="KW-1185">Reference proteome</keyword>
<name>A0A1M8A6C8_MALS4</name>
<dbReference type="EMBL" id="LT671823">
    <property type="protein sequence ID" value="SHO78016.1"/>
    <property type="molecule type" value="Genomic_DNA"/>
</dbReference>
<dbReference type="Proteomes" id="UP000186303">
    <property type="component" value="Chromosome 3"/>
</dbReference>
<reference evidence="2" key="1">
    <citation type="journal article" date="2017" name="Nucleic Acids Res.">
        <title>Proteogenomics produces comprehensive and highly accurate protein-coding gene annotation in a complete genome assembly of Malassezia sympodialis.</title>
        <authorList>
            <person name="Zhu Y."/>
            <person name="Engstroem P.G."/>
            <person name="Tellgren-Roth C."/>
            <person name="Baudo C.D."/>
            <person name="Kennell J.C."/>
            <person name="Sun S."/>
            <person name="Billmyre R.B."/>
            <person name="Schroeder M.S."/>
            <person name="Andersson A."/>
            <person name="Holm T."/>
            <person name="Sigurgeirsson B."/>
            <person name="Wu G."/>
            <person name="Sankaranarayanan S.R."/>
            <person name="Siddharthan R."/>
            <person name="Sanyal K."/>
            <person name="Lundeberg J."/>
            <person name="Nystedt B."/>
            <person name="Boekhout T."/>
            <person name="Dawson T.L. Jr."/>
            <person name="Heitman J."/>
            <person name="Scheynius A."/>
            <person name="Lehtioe J."/>
        </authorList>
    </citation>
    <scope>NUCLEOTIDE SEQUENCE [LARGE SCALE GENOMIC DNA]</scope>
    <source>
        <strain evidence="2">ATCC 42132</strain>
    </source>
</reference>
<evidence type="ECO:0000313" key="1">
    <source>
        <dbReference type="EMBL" id="SHO78016.1"/>
    </source>
</evidence>
<dbReference type="OrthoDB" id="10052260at2759"/>
<dbReference type="VEuPathDB" id="FungiDB:MSYG_2358"/>
<dbReference type="Gene3D" id="2.60.120.260">
    <property type="entry name" value="Galactose-binding domain-like"/>
    <property type="match status" value="1"/>
</dbReference>
<sequence length="159" mass="17365">MSRNVLQDATKVKASCGSSKEARYALDDSNETCWTLDLGSPDPTASALLTCTLSEACVVRQLAVWQATFAGGFVPVRMTLSVALTGHGKESQWQVVQEAFPKDGNMPQTFHLDTSSLESLLDKHGYPADISTDQVRIQFEGSTDGFGRITIYELRLFLA</sequence>